<dbReference type="Proteomes" id="UP000195442">
    <property type="component" value="Unassembled WGS sequence"/>
</dbReference>
<dbReference type="Pfam" id="PF10047">
    <property type="entry name" value="DUF2281"/>
    <property type="match status" value="1"/>
</dbReference>
<dbReference type="OrthoDB" id="467338at2"/>
<dbReference type="EMBL" id="FUKJ01000311">
    <property type="protein sequence ID" value="SJM94163.1"/>
    <property type="molecule type" value="Genomic_DNA"/>
</dbReference>
<proteinExistence type="predicted"/>
<evidence type="ECO:0000313" key="3">
    <source>
        <dbReference type="Proteomes" id="UP000195442"/>
    </source>
</evidence>
<evidence type="ECO:0000313" key="2">
    <source>
        <dbReference type="EMBL" id="SJM94163.1"/>
    </source>
</evidence>
<sequence>MILKKQLIEEIEQIPDNKLAEIYDLIHYFRIGLTQEKPKKIPIFGCAKGMFKMSDDFDEPLDDFKDYMP</sequence>
<name>A0A1R4HD57_9GAMM</name>
<dbReference type="InterPro" id="IPR018739">
    <property type="entry name" value="DUF2281"/>
</dbReference>
<keyword evidence="3" id="KW-1185">Reference proteome</keyword>
<feature type="domain" description="DUF2281" evidence="1">
    <location>
        <begin position="6"/>
        <end position="67"/>
    </location>
</feature>
<reference evidence="3" key="1">
    <citation type="submission" date="2017-02" db="EMBL/GenBank/DDBJ databases">
        <authorList>
            <person name="Daims H."/>
        </authorList>
    </citation>
    <scope>NUCLEOTIDE SEQUENCE [LARGE SCALE GENOMIC DNA]</scope>
</reference>
<dbReference type="RefSeq" id="WP_087147678.1">
    <property type="nucleotide sequence ID" value="NZ_FUKJ01000311.1"/>
</dbReference>
<evidence type="ECO:0000259" key="1">
    <source>
        <dbReference type="Pfam" id="PF10047"/>
    </source>
</evidence>
<gene>
    <name evidence="2" type="ORF">CRENPOLYSF2_3790006</name>
</gene>
<accession>A0A1R4HD57</accession>
<protein>
    <recommendedName>
        <fullName evidence="1">DUF2281 domain-containing protein</fullName>
    </recommendedName>
</protein>
<organism evidence="2 3">
    <name type="scientific">Crenothrix polyspora</name>
    <dbReference type="NCBI Taxonomy" id="360316"/>
    <lineage>
        <taxon>Bacteria</taxon>
        <taxon>Pseudomonadati</taxon>
        <taxon>Pseudomonadota</taxon>
        <taxon>Gammaproteobacteria</taxon>
        <taxon>Methylococcales</taxon>
        <taxon>Crenotrichaceae</taxon>
        <taxon>Crenothrix</taxon>
    </lineage>
</organism>
<dbReference type="AlphaFoldDB" id="A0A1R4HD57"/>